<dbReference type="OrthoDB" id="9801810at2"/>
<dbReference type="PANTHER" id="PTHR43584">
    <property type="entry name" value="NUCLEOTIDYL TRANSFERASE"/>
    <property type="match status" value="1"/>
</dbReference>
<evidence type="ECO:0000256" key="2">
    <source>
        <dbReference type="ARBA" id="ARBA00022695"/>
    </source>
</evidence>
<comment type="caution">
    <text evidence="4">The sequence shown here is derived from an EMBL/GenBank/DDBJ whole genome shotgun (WGS) entry which is preliminary data.</text>
</comment>
<organism evidence="4 5">
    <name type="scientific">Nocardioides immobilis</name>
    <dbReference type="NCBI Taxonomy" id="2049295"/>
    <lineage>
        <taxon>Bacteria</taxon>
        <taxon>Bacillati</taxon>
        <taxon>Actinomycetota</taxon>
        <taxon>Actinomycetes</taxon>
        <taxon>Propionibacteriales</taxon>
        <taxon>Nocardioidaceae</taxon>
        <taxon>Nocardioides</taxon>
    </lineage>
</organism>
<dbReference type="Gene3D" id="3.90.550.10">
    <property type="entry name" value="Spore Coat Polysaccharide Biosynthesis Protein SpsA, Chain A"/>
    <property type="match status" value="1"/>
</dbReference>
<accession>A0A417Y7Q0</accession>
<dbReference type="InterPro" id="IPR050065">
    <property type="entry name" value="GlmU-like"/>
</dbReference>
<proteinExistence type="predicted"/>
<reference evidence="4 5" key="1">
    <citation type="submission" date="2018-09" db="EMBL/GenBank/DDBJ databases">
        <title>Genome sequencing of Nocardioides immobilis CCTCC AB 2017083 for comparison to Nocardioides silvaticus.</title>
        <authorList>
            <person name="Li C."/>
            <person name="Wang G."/>
        </authorList>
    </citation>
    <scope>NUCLEOTIDE SEQUENCE [LARGE SCALE GENOMIC DNA]</scope>
    <source>
        <strain evidence="4 5">CCTCC AB 2017083</strain>
    </source>
</reference>
<evidence type="ECO:0000313" key="4">
    <source>
        <dbReference type="EMBL" id="RHW28709.1"/>
    </source>
</evidence>
<dbReference type="SUPFAM" id="SSF53448">
    <property type="entry name" value="Nucleotide-diphospho-sugar transferases"/>
    <property type="match status" value="1"/>
</dbReference>
<evidence type="ECO:0000259" key="3">
    <source>
        <dbReference type="Pfam" id="PF00483"/>
    </source>
</evidence>
<keyword evidence="1 4" id="KW-0808">Transferase</keyword>
<gene>
    <name evidence="4" type="ORF">D0Z08_02330</name>
</gene>
<evidence type="ECO:0000313" key="5">
    <source>
        <dbReference type="Proteomes" id="UP000283644"/>
    </source>
</evidence>
<dbReference type="EMBL" id="QXGH01000009">
    <property type="protein sequence ID" value="RHW28709.1"/>
    <property type="molecule type" value="Genomic_DNA"/>
</dbReference>
<feature type="domain" description="Nucleotidyl transferase" evidence="3">
    <location>
        <begin position="3"/>
        <end position="129"/>
    </location>
</feature>
<dbReference type="InterPro" id="IPR005835">
    <property type="entry name" value="NTP_transferase_dom"/>
</dbReference>
<dbReference type="PANTHER" id="PTHR43584:SF5">
    <property type="entry name" value="PROTEIN LICC"/>
    <property type="match status" value="1"/>
</dbReference>
<evidence type="ECO:0000256" key="1">
    <source>
        <dbReference type="ARBA" id="ARBA00022679"/>
    </source>
</evidence>
<dbReference type="GO" id="GO:0016779">
    <property type="term" value="F:nucleotidyltransferase activity"/>
    <property type="evidence" value="ECO:0007669"/>
    <property type="project" value="UniProtKB-KW"/>
</dbReference>
<dbReference type="Proteomes" id="UP000283644">
    <property type="component" value="Unassembled WGS sequence"/>
</dbReference>
<name>A0A417Y7Q0_9ACTN</name>
<keyword evidence="2 4" id="KW-0548">Nucleotidyltransferase</keyword>
<dbReference type="InterPro" id="IPR029044">
    <property type="entry name" value="Nucleotide-diphossugar_trans"/>
</dbReference>
<keyword evidence="5" id="KW-1185">Reference proteome</keyword>
<protein>
    <submittedName>
        <fullName evidence="4">Phosphocholine cytidylyltransferase family protein</fullName>
    </submittedName>
</protein>
<dbReference type="CDD" id="cd02523">
    <property type="entry name" value="PC_cytidylyltransferase"/>
    <property type="match status" value="1"/>
</dbReference>
<dbReference type="AlphaFoldDB" id="A0A417Y7Q0"/>
<dbReference type="Pfam" id="PF00483">
    <property type="entry name" value="NTP_transferase"/>
    <property type="match status" value="1"/>
</dbReference>
<sequence>MIGMVLAAGAGRRLRPYTDTLPKALVPVRDGADGGDTILDIALGNLAAVDLRDVLIVVGYAAGAVEERQAALEKRYGVRITLVHNDKAEIWNNAYSMWLACDHMSDGVLMVNGDTVHPVSVEETLLKHRGPDVLLAIDAEKQLADEEMKVQVSDDGALTRITKLMDPATAYGEYIGATLIEPAAVPQLADALKTTFERDPDLYYEDGYQEMVDRGLRIDIAPLPSGTSWVEVDNHEDLAKAREIACRY</sequence>